<protein>
    <submittedName>
        <fullName evidence="1">Uncharacterized protein</fullName>
    </submittedName>
</protein>
<dbReference type="EMBL" id="CP042467">
    <property type="protein sequence ID" value="QED29385.1"/>
    <property type="molecule type" value="Genomic_DNA"/>
</dbReference>
<dbReference type="Pfam" id="PF11617">
    <property type="entry name" value="Cu-binding_MopE"/>
    <property type="match status" value="4"/>
</dbReference>
<dbReference type="Proteomes" id="UP000321595">
    <property type="component" value="Chromosome"/>
</dbReference>
<dbReference type="OrthoDB" id="68195at2"/>
<dbReference type="KEGG" id="bbae:FRD01_19535"/>
<dbReference type="InterPro" id="IPR021655">
    <property type="entry name" value="Put_metal-bd"/>
</dbReference>
<organism evidence="1 2">
    <name type="scientific">Microvenator marinus</name>
    <dbReference type="NCBI Taxonomy" id="2600177"/>
    <lineage>
        <taxon>Bacteria</taxon>
        <taxon>Deltaproteobacteria</taxon>
        <taxon>Bradymonadales</taxon>
        <taxon>Microvenatoraceae</taxon>
        <taxon>Microvenator</taxon>
    </lineage>
</organism>
<keyword evidence="2" id="KW-1185">Reference proteome</keyword>
<dbReference type="AlphaFoldDB" id="A0A5B8XUY7"/>
<evidence type="ECO:0000313" key="1">
    <source>
        <dbReference type="EMBL" id="QED29385.1"/>
    </source>
</evidence>
<evidence type="ECO:0000313" key="2">
    <source>
        <dbReference type="Proteomes" id="UP000321595"/>
    </source>
</evidence>
<reference evidence="1 2" key="1">
    <citation type="submission" date="2019-08" db="EMBL/GenBank/DDBJ databases">
        <authorList>
            <person name="Liang Q."/>
        </authorList>
    </citation>
    <scope>NUCLEOTIDE SEQUENCE [LARGE SCALE GENOMIC DNA]</scope>
    <source>
        <strain evidence="1 2">V1718</strain>
    </source>
</reference>
<accession>A0A5B8XUY7</accession>
<proteinExistence type="predicted"/>
<gene>
    <name evidence="1" type="ORF">FRD01_19535</name>
</gene>
<dbReference type="RefSeq" id="WP_146962618.1">
    <property type="nucleotide sequence ID" value="NZ_CP042467.1"/>
</dbReference>
<sequence>MKYALLIFVFALGCAEGELPLDYSDSGIPPAQDVGYVPPKNDLGADEPDMAPDLPDPGCREGQPGCECTDGVTEPCPGNSEGTCDPGTRTCVEGSWGTCTGVVSASTETCNNLDDDCDGEVDEGLLDATCGVGVCEVTVATCVNGQAQTCEPGEPQTEICNNLDDDCDGEVDEGCECQPSDTRACYSGTSVTREVGECQDGVQTCGANGQWGACEGEVLPATEICDGLDNDCNPATEDGSADPAAGAACDGPDSDLCENGTTSCVAGEIACDEDPDLNQTESCNGMDDNCDGIIDNANLDDNPVCSFVDNLYLGSVSGDTGSDTLSDSWYDEEFVEFTVVEDSSSNVYLSATITLVSAPGTDFDLYVRCDGCSQSVVGSSISTSPTDVVRVRRNDSFASSDTFDVVVEIRHASSTACGDWELTIQGNTSVATATCF</sequence>
<name>A0A5B8XUY7_9DELT</name>